<accession>A0ABS9KUB7</accession>
<protein>
    <submittedName>
        <fullName evidence="2">Uncharacterized protein</fullName>
    </submittedName>
</protein>
<feature type="signal peptide" evidence="1">
    <location>
        <begin position="1"/>
        <end position="21"/>
    </location>
</feature>
<evidence type="ECO:0000256" key="1">
    <source>
        <dbReference type="SAM" id="SignalP"/>
    </source>
</evidence>
<evidence type="ECO:0000313" key="2">
    <source>
        <dbReference type="EMBL" id="MCG2615937.1"/>
    </source>
</evidence>
<keyword evidence="3" id="KW-1185">Reference proteome</keyword>
<reference evidence="2" key="1">
    <citation type="submission" date="2022-01" db="EMBL/GenBank/DDBJ databases">
        <authorList>
            <person name="Jo J.-H."/>
            <person name="Im W.-T."/>
        </authorList>
    </citation>
    <scope>NUCLEOTIDE SEQUENCE</scope>
    <source>
        <strain evidence="2">NA20</strain>
    </source>
</reference>
<proteinExistence type="predicted"/>
<evidence type="ECO:0000313" key="3">
    <source>
        <dbReference type="Proteomes" id="UP001165367"/>
    </source>
</evidence>
<dbReference type="Proteomes" id="UP001165367">
    <property type="component" value="Unassembled WGS sequence"/>
</dbReference>
<sequence length="61" mass="6462">MKKIVVLAAMAMLVGGGIAFANEGGKDKKKGEKAKTEDCVKKCTKPCTKPPCCDKSKCKKS</sequence>
<dbReference type="RefSeq" id="WP_237874475.1">
    <property type="nucleotide sequence ID" value="NZ_JAKLTR010000011.1"/>
</dbReference>
<name>A0ABS9KUB7_9BACT</name>
<dbReference type="EMBL" id="JAKLTR010000011">
    <property type="protein sequence ID" value="MCG2615937.1"/>
    <property type="molecule type" value="Genomic_DNA"/>
</dbReference>
<keyword evidence="1" id="KW-0732">Signal</keyword>
<gene>
    <name evidence="2" type="ORF">LZZ85_16695</name>
</gene>
<comment type="caution">
    <text evidence="2">The sequence shown here is derived from an EMBL/GenBank/DDBJ whole genome shotgun (WGS) entry which is preliminary data.</text>
</comment>
<feature type="chain" id="PRO_5045207719" evidence="1">
    <location>
        <begin position="22"/>
        <end position="61"/>
    </location>
</feature>
<organism evidence="2 3">
    <name type="scientific">Terrimonas ginsenosidimutans</name>
    <dbReference type="NCBI Taxonomy" id="2908004"/>
    <lineage>
        <taxon>Bacteria</taxon>
        <taxon>Pseudomonadati</taxon>
        <taxon>Bacteroidota</taxon>
        <taxon>Chitinophagia</taxon>
        <taxon>Chitinophagales</taxon>
        <taxon>Chitinophagaceae</taxon>
        <taxon>Terrimonas</taxon>
    </lineage>
</organism>